<dbReference type="InterPro" id="IPR000944">
    <property type="entry name" value="Tscrpt_reg_Rrf2"/>
</dbReference>
<proteinExistence type="predicted"/>
<reference evidence="1 2" key="1">
    <citation type="submission" date="2020-08" db="EMBL/GenBank/DDBJ databases">
        <title>A Genomic Blueprint of the Chicken Gut Microbiome.</title>
        <authorList>
            <person name="Gilroy R."/>
            <person name="Ravi A."/>
            <person name="Getino M."/>
            <person name="Pursley I."/>
            <person name="Horton D.L."/>
            <person name="Alikhan N.-F."/>
            <person name="Baker D."/>
            <person name="Gharbi K."/>
            <person name="Hall N."/>
            <person name="Watson M."/>
            <person name="Adriaenssens E.M."/>
            <person name="Foster-Nyarko E."/>
            <person name="Jarju S."/>
            <person name="Secka A."/>
            <person name="Antonio M."/>
            <person name="Oren A."/>
            <person name="Chaudhuri R."/>
            <person name="La Ragione R.M."/>
            <person name="Hildebrand F."/>
            <person name="Pallen M.J."/>
        </authorList>
    </citation>
    <scope>NUCLEOTIDE SEQUENCE [LARGE SCALE GENOMIC DNA]</scope>
    <source>
        <strain evidence="1 2">N37</strain>
    </source>
</reference>
<dbReference type="Gene3D" id="1.10.10.10">
    <property type="entry name" value="Winged helix-like DNA-binding domain superfamily/Winged helix DNA-binding domain"/>
    <property type="match status" value="1"/>
</dbReference>
<sequence length="138" mass="15807">MGLTQETDYALRVILYLSKLEKGTIVSANTISEKENIPLRFLLKLLRKLREAKIVESYMGINGGYALNKDPEEISLKDVIEAIEGPIYLNRCLYEPKKCNFKGPSNCAIHGALFSVQKKLVEDLSRINFKEIMKEHRF</sequence>
<evidence type="ECO:0000313" key="2">
    <source>
        <dbReference type="Proteomes" id="UP000627166"/>
    </source>
</evidence>
<organism evidence="1 2">
    <name type="scientific">Clostridium faecium</name>
    <dbReference type="NCBI Taxonomy" id="2762223"/>
    <lineage>
        <taxon>Bacteria</taxon>
        <taxon>Bacillati</taxon>
        <taxon>Bacillota</taxon>
        <taxon>Clostridia</taxon>
        <taxon>Eubacteriales</taxon>
        <taxon>Clostridiaceae</taxon>
        <taxon>Clostridium</taxon>
    </lineage>
</organism>
<dbReference type="Pfam" id="PF02082">
    <property type="entry name" value="Rrf2"/>
    <property type="match status" value="1"/>
</dbReference>
<protein>
    <submittedName>
        <fullName evidence="1">Rrf2 family transcriptional regulator</fullName>
    </submittedName>
</protein>
<dbReference type="PANTHER" id="PTHR33221:SF2">
    <property type="entry name" value="TRANSCRIPTIONAL REGULATOR"/>
    <property type="match status" value="1"/>
</dbReference>
<dbReference type="InterPro" id="IPR036390">
    <property type="entry name" value="WH_DNA-bd_sf"/>
</dbReference>
<dbReference type="PROSITE" id="PS51197">
    <property type="entry name" value="HTH_RRF2_2"/>
    <property type="match status" value="1"/>
</dbReference>
<dbReference type="PANTHER" id="PTHR33221">
    <property type="entry name" value="WINGED HELIX-TURN-HELIX TRANSCRIPTIONAL REGULATOR, RRF2 FAMILY"/>
    <property type="match status" value="1"/>
</dbReference>
<accession>A0ABR8YQK8</accession>
<gene>
    <name evidence="1" type="ORF">H9637_05515</name>
</gene>
<dbReference type="SUPFAM" id="SSF46785">
    <property type="entry name" value="Winged helix' DNA-binding domain"/>
    <property type="match status" value="1"/>
</dbReference>
<dbReference type="EMBL" id="JACSQB010000039">
    <property type="protein sequence ID" value="MBD8046504.1"/>
    <property type="molecule type" value="Genomic_DNA"/>
</dbReference>
<keyword evidence="2" id="KW-1185">Reference proteome</keyword>
<name>A0ABR8YQK8_9CLOT</name>
<comment type="caution">
    <text evidence="1">The sequence shown here is derived from an EMBL/GenBank/DDBJ whole genome shotgun (WGS) entry which is preliminary data.</text>
</comment>
<dbReference type="InterPro" id="IPR036388">
    <property type="entry name" value="WH-like_DNA-bd_sf"/>
</dbReference>
<evidence type="ECO:0000313" key="1">
    <source>
        <dbReference type="EMBL" id="MBD8046504.1"/>
    </source>
</evidence>
<dbReference type="RefSeq" id="WP_191739477.1">
    <property type="nucleotide sequence ID" value="NZ_JACSQB010000039.1"/>
</dbReference>
<dbReference type="Proteomes" id="UP000627166">
    <property type="component" value="Unassembled WGS sequence"/>
</dbReference>
<dbReference type="NCBIfam" id="TIGR00738">
    <property type="entry name" value="rrf2_super"/>
    <property type="match status" value="1"/>
</dbReference>